<dbReference type="EMBL" id="JBHRTN010000012">
    <property type="protein sequence ID" value="MFC3126047.1"/>
    <property type="molecule type" value="Genomic_DNA"/>
</dbReference>
<evidence type="ECO:0000256" key="9">
    <source>
        <dbReference type="SAM" id="SignalP"/>
    </source>
</evidence>
<feature type="signal peptide" evidence="9">
    <location>
        <begin position="1"/>
        <end position="17"/>
    </location>
</feature>
<evidence type="ECO:0000256" key="7">
    <source>
        <dbReference type="ARBA" id="ARBA00023008"/>
    </source>
</evidence>
<dbReference type="Proteomes" id="UP001595593">
    <property type="component" value="Unassembled WGS sequence"/>
</dbReference>
<evidence type="ECO:0000256" key="3">
    <source>
        <dbReference type="ARBA" id="ARBA00022448"/>
    </source>
</evidence>
<evidence type="ECO:0000259" key="10">
    <source>
        <dbReference type="Pfam" id="PF00127"/>
    </source>
</evidence>
<name>A0ABV7G043_9PROT</name>
<evidence type="ECO:0000256" key="4">
    <source>
        <dbReference type="ARBA" id="ARBA00022723"/>
    </source>
</evidence>
<feature type="domain" description="Blue (type 1) copper" evidence="10">
    <location>
        <begin position="23"/>
        <end position="109"/>
    </location>
</feature>
<dbReference type="CDD" id="cd04218">
    <property type="entry name" value="Pseudoazurin"/>
    <property type="match status" value="1"/>
</dbReference>
<protein>
    <recommendedName>
        <fullName evidence="8">Pseudoazurin</fullName>
    </recommendedName>
</protein>
<proteinExistence type="predicted"/>
<dbReference type="InterPro" id="IPR008972">
    <property type="entry name" value="Cupredoxin"/>
</dbReference>
<dbReference type="SUPFAM" id="SSF49503">
    <property type="entry name" value="Cupredoxins"/>
    <property type="match status" value="1"/>
</dbReference>
<evidence type="ECO:0000313" key="12">
    <source>
        <dbReference type="Proteomes" id="UP001595593"/>
    </source>
</evidence>
<feature type="chain" id="PRO_5045848574" description="Pseudoazurin" evidence="9">
    <location>
        <begin position="18"/>
        <end position="141"/>
    </location>
</feature>
<keyword evidence="3" id="KW-0813">Transport</keyword>
<gene>
    <name evidence="11" type="ORF">ACFOD4_13345</name>
</gene>
<evidence type="ECO:0000256" key="6">
    <source>
        <dbReference type="ARBA" id="ARBA00022982"/>
    </source>
</evidence>
<dbReference type="NCBIfam" id="TIGR02375">
    <property type="entry name" value="pseudoazurin"/>
    <property type="match status" value="1"/>
</dbReference>
<dbReference type="Pfam" id="PF00127">
    <property type="entry name" value="Copper-bind"/>
    <property type="match status" value="1"/>
</dbReference>
<evidence type="ECO:0000256" key="8">
    <source>
        <dbReference type="NCBIfam" id="TIGR02375"/>
    </source>
</evidence>
<evidence type="ECO:0000313" key="11">
    <source>
        <dbReference type="EMBL" id="MFC3126047.1"/>
    </source>
</evidence>
<keyword evidence="12" id="KW-1185">Reference proteome</keyword>
<dbReference type="InterPro" id="IPR002386">
    <property type="entry name" value="Amicyanin/Pseudoazurin"/>
</dbReference>
<keyword evidence="6" id="KW-0249">Electron transport</keyword>
<keyword evidence="4" id="KW-0479">Metal-binding</keyword>
<dbReference type="PRINTS" id="PR00156">
    <property type="entry name" value="COPPERBLUE"/>
</dbReference>
<sequence length="141" mass="15298">MRFLILPLLLLAGTAQAEVYEVKMLNRNASGGMVYEPDFLRLQPGDSVKFLATHVTHNAASMPEILPAGALPFKGRIDQEIEVRFTEPGLYGIKCIPHYAMGMVMLVQVGDGEVAADAIPDGLPPRVRQRIAEIAARVAGD</sequence>
<comment type="cofactor">
    <cofactor evidence="1">
        <name>Cu cation</name>
        <dbReference type="ChEBI" id="CHEBI:23378"/>
    </cofactor>
</comment>
<reference evidence="12" key="1">
    <citation type="journal article" date="2019" name="Int. J. Syst. Evol. Microbiol.">
        <title>The Global Catalogue of Microorganisms (GCM) 10K type strain sequencing project: providing services to taxonomists for standard genome sequencing and annotation.</title>
        <authorList>
            <consortium name="The Broad Institute Genomics Platform"/>
            <consortium name="The Broad Institute Genome Sequencing Center for Infectious Disease"/>
            <person name="Wu L."/>
            <person name="Ma J."/>
        </authorList>
    </citation>
    <scope>NUCLEOTIDE SEQUENCE [LARGE SCALE GENOMIC DNA]</scope>
    <source>
        <strain evidence="12">KCTC 52094</strain>
    </source>
</reference>
<dbReference type="InterPro" id="IPR000923">
    <property type="entry name" value="BlueCu_1"/>
</dbReference>
<dbReference type="PRINTS" id="PR00155">
    <property type="entry name" value="AMICYANIN"/>
</dbReference>
<dbReference type="InterPro" id="IPR001235">
    <property type="entry name" value="Copper_blue_Plastocyanin"/>
</dbReference>
<evidence type="ECO:0000256" key="2">
    <source>
        <dbReference type="ARBA" id="ARBA00004418"/>
    </source>
</evidence>
<comment type="caution">
    <text evidence="11">The sequence shown here is derived from an EMBL/GenBank/DDBJ whole genome shotgun (WGS) entry which is preliminary data.</text>
</comment>
<evidence type="ECO:0000256" key="1">
    <source>
        <dbReference type="ARBA" id="ARBA00001935"/>
    </source>
</evidence>
<comment type="subcellular location">
    <subcellularLocation>
        <location evidence="2">Periplasm</location>
    </subcellularLocation>
</comment>
<evidence type="ECO:0000256" key="5">
    <source>
        <dbReference type="ARBA" id="ARBA00022764"/>
    </source>
</evidence>
<keyword evidence="5" id="KW-0574">Periplasm</keyword>
<dbReference type="Gene3D" id="2.60.40.420">
    <property type="entry name" value="Cupredoxins - blue copper proteins"/>
    <property type="match status" value="1"/>
</dbReference>
<dbReference type="InterPro" id="IPR012745">
    <property type="entry name" value="Pseudoazurin"/>
</dbReference>
<organism evidence="11 12">
    <name type="scientific">Teichococcus globiformis</name>
    <dbReference type="NCBI Taxonomy" id="2307229"/>
    <lineage>
        <taxon>Bacteria</taxon>
        <taxon>Pseudomonadati</taxon>
        <taxon>Pseudomonadota</taxon>
        <taxon>Alphaproteobacteria</taxon>
        <taxon>Acetobacterales</taxon>
        <taxon>Roseomonadaceae</taxon>
        <taxon>Roseomonas</taxon>
    </lineage>
</organism>
<dbReference type="RefSeq" id="WP_379597140.1">
    <property type="nucleotide sequence ID" value="NZ_JBHRTN010000012.1"/>
</dbReference>
<accession>A0ABV7G043</accession>
<keyword evidence="7" id="KW-0186">Copper</keyword>
<keyword evidence="9" id="KW-0732">Signal</keyword>